<name>A0AAD7RF03_9TELE</name>
<evidence type="ECO:0000313" key="2">
    <source>
        <dbReference type="EMBL" id="KAJ8378836.1"/>
    </source>
</evidence>
<keyword evidence="3" id="KW-1185">Reference proteome</keyword>
<evidence type="ECO:0000313" key="3">
    <source>
        <dbReference type="Proteomes" id="UP001221898"/>
    </source>
</evidence>
<protein>
    <submittedName>
        <fullName evidence="2">Uncharacterized protein</fullName>
    </submittedName>
</protein>
<organism evidence="2 3">
    <name type="scientific">Aldrovandia affinis</name>
    <dbReference type="NCBI Taxonomy" id="143900"/>
    <lineage>
        <taxon>Eukaryota</taxon>
        <taxon>Metazoa</taxon>
        <taxon>Chordata</taxon>
        <taxon>Craniata</taxon>
        <taxon>Vertebrata</taxon>
        <taxon>Euteleostomi</taxon>
        <taxon>Actinopterygii</taxon>
        <taxon>Neopterygii</taxon>
        <taxon>Teleostei</taxon>
        <taxon>Notacanthiformes</taxon>
        <taxon>Halosauridae</taxon>
        <taxon>Aldrovandia</taxon>
    </lineage>
</organism>
<feature type="compositionally biased region" description="Basic and acidic residues" evidence="1">
    <location>
        <begin position="22"/>
        <end position="35"/>
    </location>
</feature>
<gene>
    <name evidence="2" type="ORF">AAFF_G00234050</name>
</gene>
<feature type="region of interest" description="Disordered" evidence="1">
    <location>
        <begin position="1"/>
        <end position="139"/>
    </location>
</feature>
<proteinExistence type="predicted"/>
<comment type="caution">
    <text evidence="2">The sequence shown here is derived from an EMBL/GenBank/DDBJ whole genome shotgun (WGS) entry which is preliminary data.</text>
</comment>
<reference evidence="2" key="1">
    <citation type="journal article" date="2023" name="Science">
        <title>Genome structures resolve the early diversification of teleost fishes.</title>
        <authorList>
            <person name="Parey E."/>
            <person name="Louis A."/>
            <person name="Montfort J."/>
            <person name="Bouchez O."/>
            <person name="Roques C."/>
            <person name="Iampietro C."/>
            <person name="Lluch J."/>
            <person name="Castinel A."/>
            <person name="Donnadieu C."/>
            <person name="Desvignes T."/>
            <person name="Floi Bucao C."/>
            <person name="Jouanno E."/>
            <person name="Wen M."/>
            <person name="Mejri S."/>
            <person name="Dirks R."/>
            <person name="Jansen H."/>
            <person name="Henkel C."/>
            <person name="Chen W.J."/>
            <person name="Zahm M."/>
            <person name="Cabau C."/>
            <person name="Klopp C."/>
            <person name="Thompson A.W."/>
            <person name="Robinson-Rechavi M."/>
            <person name="Braasch I."/>
            <person name="Lecointre G."/>
            <person name="Bobe J."/>
            <person name="Postlethwait J.H."/>
            <person name="Berthelot C."/>
            <person name="Roest Crollius H."/>
            <person name="Guiguen Y."/>
        </authorList>
    </citation>
    <scope>NUCLEOTIDE SEQUENCE</scope>
    <source>
        <strain evidence="2">NC1722</strain>
    </source>
</reference>
<dbReference type="Proteomes" id="UP001221898">
    <property type="component" value="Unassembled WGS sequence"/>
</dbReference>
<sequence>MRQGVGALERDEKKSLKTLQHAGREEQVCDREVKQPSHHKVLAENQTCPANYPRRSAGSGSRSLEQRDLAQCSGTMTAGFVAQDEKDRAVRSSTPSALNKEQRHSPIEQSPLALREASPAPAKLVKRKTHFQGSRRSGG</sequence>
<accession>A0AAD7RF03</accession>
<dbReference type="AlphaFoldDB" id="A0AAD7RF03"/>
<evidence type="ECO:0000256" key="1">
    <source>
        <dbReference type="SAM" id="MobiDB-lite"/>
    </source>
</evidence>
<dbReference type="EMBL" id="JAINUG010000309">
    <property type="protein sequence ID" value="KAJ8378836.1"/>
    <property type="molecule type" value="Genomic_DNA"/>
</dbReference>